<evidence type="ECO:0000313" key="2">
    <source>
        <dbReference type="Proteomes" id="UP000250235"/>
    </source>
</evidence>
<gene>
    <name evidence="1" type="ORF">F511_07770</name>
</gene>
<dbReference type="AlphaFoldDB" id="A0A2Z7CTU8"/>
<dbReference type="EMBL" id="KQ992392">
    <property type="protein sequence ID" value="KZV50501.1"/>
    <property type="molecule type" value="Genomic_DNA"/>
</dbReference>
<keyword evidence="2" id="KW-1185">Reference proteome</keyword>
<evidence type="ECO:0000313" key="1">
    <source>
        <dbReference type="EMBL" id="KZV50501.1"/>
    </source>
</evidence>
<protein>
    <submittedName>
        <fullName evidence="1">Uncharacterized protein</fullName>
    </submittedName>
</protein>
<reference evidence="1 2" key="1">
    <citation type="journal article" date="2015" name="Proc. Natl. Acad. Sci. U.S.A.">
        <title>The resurrection genome of Boea hygrometrica: A blueprint for survival of dehydration.</title>
        <authorList>
            <person name="Xiao L."/>
            <person name="Yang G."/>
            <person name="Zhang L."/>
            <person name="Yang X."/>
            <person name="Zhao S."/>
            <person name="Ji Z."/>
            <person name="Zhou Q."/>
            <person name="Hu M."/>
            <person name="Wang Y."/>
            <person name="Chen M."/>
            <person name="Xu Y."/>
            <person name="Jin H."/>
            <person name="Xiao X."/>
            <person name="Hu G."/>
            <person name="Bao F."/>
            <person name="Hu Y."/>
            <person name="Wan P."/>
            <person name="Li L."/>
            <person name="Deng X."/>
            <person name="Kuang T."/>
            <person name="Xiang C."/>
            <person name="Zhu J.K."/>
            <person name="Oliver M.J."/>
            <person name="He Y."/>
        </authorList>
    </citation>
    <scope>NUCLEOTIDE SEQUENCE [LARGE SCALE GENOMIC DNA]</scope>
    <source>
        <strain evidence="2">cv. XS01</strain>
    </source>
</reference>
<name>A0A2Z7CTU8_9LAMI</name>
<proteinExistence type="predicted"/>
<accession>A0A2Z7CTU8</accession>
<sequence length="283" mass="32162">MRRRAEISADQIVLMMSSVTSSYSADGLSEQSQESAGSLHPDARRSDVVEKIFSRKLLFTIRCYLEIAVAKRCRLHKLIRQRFSLALKIQQEDFALISAVASYSDFSRNAKISSRSVCTSRRKKINLLLLKRIQEKQLMNHTQATAASNRELICISCCYSTSRKLCIFSRLGSQAQRIEEVAKRSSRSDKPVEKQLTTHEEFTKDGCQLLSSIQMAKMTRSLQKKRTQTLRYCLEPVVANLGEICQQQSTVAKSTWVNVTVAQDCRRANARINEGMTRVGQHF</sequence>
<organism evidence="1 2">
    <name type="scientific">Dorcoceras hygrometricum</name>
    <dbReference type="NCBI Taxonomy" id="472368"/>
    <lineage>
        <taxon>Eukaryota</taxon>
        <taxon>Viridiplantae</taxon>
        <taxon>Streptophyta</taxon>
        <taxon>Embryophyta</taxon>
        <taxon>Tracheophyta</taxon>
        <taxon>Spermatophyta</taxon>
        <taxon>Magnoliopsida</taxon>
        <taxon>eudicotyledons</taxon>
        <taxon>Gunneridae</taxon>
        <taxon>Pentapetalae</taxon>
        <taxon>asterids</taxon>
        <taxon>lamiids</taxon>
        <taxon>Lamiales</taxon>
        <taxon>Gesneriaceae</taxon>
        <taxon>Didymocarpoideae</taxon>
        <taxon>Trichosporeae</taxon>
        <taxon>Loxocarpinae</taxon>
        <taxon>Dorcoceras</taxon>
    </lineage>
</organism>
<dbReference type="Proteomes" id="UP000250235">
    <property type="component" value="Unassembled WGS sequence"/>
</dbReference>